<evidence type="ECO:0000256" key="6">
    <source>
        <dbReference type="ARBA" id="ARBA00023136"/>
    </source>
</evidence>
<proteinExistence type="inferred from homology"/>
<keyword evidence="5 12" id="KW-1133">Transmembrane helix</keyword>
<dbReference type="InterPro" id="IPR023058">
    <property type="entry name" value="PPIase_PpiC_CS"/>
</dbReference>
<dbReference type="PROSITE" id="PS50198">
    <property type="entry name" value="PPIC_PPIASE_2"/>
    <property type="match status" value="1"/>
</dbReference>
<evidence type="ECO:0000256" key="12">
    <source>
        <dbReference type="SAM" id="Phobius"/>
    </source>
</evidence>
<keyword evidence="4 12" id="KW-0812">Transmembrane</keyword>
<evidence type="ECO:0000256" key="10">
    <source>
        <dbReference type="ARBA" id="ARBA00042775"/>
    </source>
</evidence>
<gene>
    <name evidence="14" type="ORF">NYF23_06940</name>
</gene>
<dbReference type="InterPro" id="IPR000297">
    <property type="entry name" value="PPIase_PpiC"/>
</dbReference>
<keyword evidence="6 12" id="KW-0472">Membrane</keyword>
<protein>
    <recommendedName>
        <fullName evidence="9">Periplasmic chaperone PpiD</fullName>
    </recommendedName>
    <alternativeName>
        <fullName evidence="10">Periplasmic folding chaperone</fullName>
    </alternativeName>
</protein>
<evidence type="ECO:0000256" key="3">
    <source>
        <dbReference type="ARBA" id="ARBA00022519"/>
    </source>
</evidence>
<evidence type="ECO:0000259" key="13">
    <source>
        <dbReference type="PROSITE" id="PS50198"/>
    </source>
</evidence>
<dbReference type="SUPFAM" id="SSF54534">
    <property type="entry name" value="FKBP-like"/>
    <property type="match status" value="1"/>
</dbReference>
<feature type="domain" description="PpiC" evidence="13">
    <location>
        <begin position="265"/>
        <end position="357"/>
    </location>
</feature>
<name>A0ABY5TJ21_9GAMM</name>
<accession>A0ABY5TJ21</accession>
<keyword evidence="2" id="KW-1003">Cell membrane</keyword>
<dbReference type="Pfam" id="PF00639">
    <property type="entry name" value="Rotamase"/>
    <property type="match status" value="1"/>
</dbReference>
<evidence type="ECO:0000256" key="4">
    <source>
        <dbReference type="ARBA" id="ARBA00022692"/>
    </source>
</evidence>
<dbReference type="InterPro" id="IPR046357">
    <property type="entry name" value="PPIase_dom_sf"/>
</dbReference>
<evidence type="ECO:0000313" key="15">
    <source>
        <dbReference type="Proteomes" id="UP001059934"/>
    </source>
</evidence>
<feature type="transmembrane region" description="Helical" evidence="12">
    <location>
        <begin position="12"/>
        <end position="34"/>
    </location>
</feature>
<dbReference type="SUPFAM" id="SSF109998">
    <property type="entry name" value="Triger factor/SurA peptide-binding domain-like"/>
    <property type="match status" value="1"/>
</dbReference>
<comment type="subcellular location">
    <subcellularLocation>
        <location evidence="1">Cell inner membrane</location>
        <topology evidence="1">Single-pass type II membrane protein</topology>
        <orientation evidence="1">Periplasmic side</orientation>
    </subcellularLocation>
</comment>
<dbReference type="PANTHER" id="PTHR47529:SF1">
    <property type="entry name" value="PERIPLASMIC CHAPERONE PPID"/>
    <property type="match status" value="1"/>
</dbReference>
<dbReference type="Gene3D" id="3.10.50.40">
    <property type="match status" value="1"/>
</dbReference>
<comment type="similarity">
    <text evidence="8">Belongs to the PpiD chaperone family.</text>
</comment>
<dbReference type="InterPro" id="IPR027304">
    <property type="entry name" value="Trigger_fact/SurA_dom_sf"/>
</dbReference>
<evidence type="ECO:0000256" key="5">
    <source>
        <dbReference type="ARBA" id="ARBA00022989"/>
    </source>
</evidence>
<dbReference type="PANTHER" id="PTHR47529">
    <property type="entry name" value="PEPTIDYL-PROLYL CIS-TRANS ISOMERASE D"/>
    <property type="match status" value="1"/>
</dbReference>
<dbReference type="InterPro" id="IPR052029">
    <property type="entry name" value="PpiD_chaperone"/>
</dbReference>
<keyword evidence="15" id="KW-1185">Reference proteome</keyword>
<evidence type="ECO:0000256" key="7">
    <source>
        <dbReference type="ARBA" id="ARBA00023186"/>
    </source>
</evidence>
<keyword evidence="7" id="KW-0143">Chaperone</keyword>
<dbReference type="Gene3D" id="1.10.4030.10">
    <property type="entry name" value="Porin chaperone SurA, peptide-binding domain"/>
    <property type="match status" value="1"/>
</dbReference>
<dbReference type="Pfam" id="PF13624">
    <property type="entry name" value="SurA_N_3"/>
    <property type="match status" value="1"/>
</dbReference>
<reference evidence="14" key="1">
    <citation type="submission" date="2022-08" db="EMBL/GenBank/DDBJ databases">
        <title>Catabolic pathway analysis in culturable SAR92 clade bacteria reveals their overlooked roles in DMSP degradation in coastal seas.</title>
        <authorList>
            <person name="He X."/>
            <person name="Zhang X."/>
            <person name="Zhang Y."/>
        </authorList>
    </citation>
    <scope>NUCLEOTIDE SEQUENCE</scope>
    <source>
        <strain evidence="14">H455</strain>
    </source>
</reference>
<evidence type="ECO:0000313" key="14">
    <source>
        <dbReference type="EMBL" id="UVW33782.1"/>
    </source>
</evidence>
<evidence type="ECO:0000256" key="8">
    <source>
        <dbReference type="ARBA" id="ARBA00038408"/>
    </source>
</evidence>
<dbReference type="EMBL" id="CP103416">
    <property type="protein sequence ID" value="UVW33782.1"/>
    <property type="molecule type" value="Genomic_DNA"/>
</dbReference>
<evidence type="ECO:0000256" key="1">
    <source>
        <dbReference type="ARBA" id="ARBA00004382"/>
    </source>
</evidence>
<evidence type="ECO:0000256" key="9">
    <source>
        <dbReference type="ARBA" id="ARBA00040743"/>
    </source>
</evidence>
<keyword evidence="11" id="KW-0413">Isomerase</keyword>
<dbReference type="PROSITE" id="PS01096">
    <property type="entry name" value="PPIC_PPIASE_1"/>
    <property type="match status" value="1"/>
</dbReference>
<dbReference type="Proteomes" id="UP001059934">
    <property type="component" value="Chromosome"/>
</dbReference>
<evidence type="ECO:0000256" key="2">
    <source>
        <dbReference type="ARBA" id="ARBA00022475"/>
    </source>
</evidence>
<keyword evidence="11" id="KW-0697">Rotamase</keyword>
<evidence type="ECO:0000256" key="11">
    <source>
        <dbReference type="PROSITE-ProRule" id="PRU00278"/>
    </source>
</evidence>
<sequence>MLDSFRHNMKGIAFGIVILIAIVFAFSGIGSLSMSGSGADTAVTVNGEKVTEFSVLRAISSEKRRILDENEGLDASLLEDELIRPQVVEQIIGRKLLVQSAKSAGMGISSRTTSKLLLGTPAFLSDDGRFDQDLYLYTIRAQGFTSGTFLEMLKDDLLVEQYVRGFVASGFVTASELDLIASITEQQRNYYYLTLPLQPSIDAVQLSDEQIASYYENNRQRYQAPEQVVIDYVELNPEIFSATQNVGEEQVRARYEEQRESLESTTSRQAAHILLAQPNDLVIAEINDRLAAGESFEALAKEYSEDVGSADFGGNLGYTSGDTFPESFESALAALQVGEVSAPVTTDSGTHLIKLVDIQEQIVDFDSERGRIEQELIAELTDIWLVEKLASLKELSYNAENLAEMASELGLTAQVSEPFTRAGAVGISANPAVLKAAFSSEVLEDGYASEVLDLGNDRYVVVKLNKSIPARQKDLAEVQDAVVVSLTDQLARASLAARGTELLARVDSGEDIEAVAKAEGLDWQVVLDAKRSTGGINNEVKRFAFQLPATANKDLIESFYTRSGDFVVVALTDVEAGDSSKLSKAQKASLSYAGVSSNSGRELQAVQQSLRASADIEL</sequence>
<keyword evidence="3" id="KW-0997">Cell inner membrane</keyword>
<organism evidence="14 15">
    <name type="scientific">SAR92 clade bacterium H455</name>
    <dbReference type="NCBI Taxonomy" id="2974818"/>
    <lineage>
        <taxon>Bacteria</taxon>
        <taxon>Pseudomonadati</taxon>
        <taxon>Pseudomonadota</taxon>
        <taxon>Gammaproteobacteria</taxon>
        <taxon>Cellvibrionales</taxon>
        <taxon>Porticoccaceae</taxon>
        <taxon>SAR92 clade</taxon>
    </lineage>
</organism>